<dbReference type="Pfam" id="PF00027">
    <property type="entry name" value="cNMP_binding"/>
    <property type="match status" value="1"/>
</dbReference>
<accession>A0ABS0Q6I9</accession>
<evidence type="ECO:0000313" key="7">
    <source>
        <dbReference type="Proteomes" id="UP000625631"/>
    </source>
</evidence>
<dbReference type="InterPro" id="IPR050397">
    <property type="entry name" value="Env_Response_Regulators"/>
</dbReference>
<proteinExistence type="predicted"/>
<dbReference type="RefSeq" id="WP_198075088.1">
    <property type="nucleotide sequence ID" value="NZ_JAEDAE010000003.1"/>
</dbReference>
<evidence type="ECO:0000256" key="1">
    <source>
        <dbReference type="ARBA" id="ARBA00023015"/>
    </source>
</evidence>
<dbReference type="SMART" id="SM00419">
    <property type="entry name" value="HTH_CRP"/>
    <property type="match status" value="1"/>
</dbReference>
<dbReference type="SUPFAM" id="SSF51206">
    <property type="entry name" value="cAMP-binding domain-like"/>
    <property type="match status" value="1"/>
</dbReference>
<dbReference type="PROSITE" id="PS51063">
    <property type="entry name" value="HTH_CRP_2"/>
    <property type="match status" value="1"/>
</dbReference>
<keyword evidence="2" id="KW-0238">DNA-binding</keyword>
<comment type="caution">
    <text evidence="6">The sequence shown here is derived from an EMBL/GenBank/DDBJ whole genome shotgun (WGS) entry which is preliminary data.</text>
</comment>
<dbReference type="Proteomes" id="UP000625631">
    <property type="component" value="Unassembled WGS sequence"/>
</dbReference>
<protein>
    <submittedName>
        <fullName evidence="6">Crp/Fnr family transcriptional regulator</fullName>
    </submittedName>
</protein>
<dbReference type="PROSITE" id="PS50042">
    <property type="entry name" value="CNMP_BINDING_3"/>
    <property type="match status" value="1"/>
</dbReference>
<dbReference type="PRINTS" id="PR00034">
    <property type="entry name" value="HTHCRP"/>
</dbReference>
<dbReference type="InterPro" id="IPR036390">
    <property type="entry name" value="WH_DNA-bd_sf"/>
</dbReference>
<dbReference type="InterPro" id="IPR014710">
    <property type="entry name" value="RmlC-like_jellyroll"/>
</dbReference>
<name>A0ABS0Q6I9_9BACT</name>
<gene>
    <name evidence="6" type="ORF">I7X13_08020</name>
</gene>
<keyword evidence="7" id="KW-1185">Reference proteome</keyword>
<dbReference type="InterPro" id="IPR036388">
    <property type="entry name" value="WH-like_DNA-bd_sf"/>
</dbReference>
<evidence type="ECO:0000256" key="2">
    <source>
        <dbReference type="ARBA" id="ARBA00023125"/>
    </source>
</evidence>
<evidence type="ECO:0000259" key="5">
    <source>
        <dbReference type="PROSITE" id="PS51063"/>
    </source>
</evidence>
<organism evidence="6 7">
    <name type="scientific">Hymenobacter negativus</name>
    <dbReference type="NCBI Taxonomy" id="2795026"/>
    <lineage>
        <taxon>Bacteria</taxon>
        <taxon>Pseudomonadati</taxon>
        <taxon>Bacteroidota</taxon>
        <taxon>Cytophagia</taxon>
        <taxon>Cytophagales</taxon>
        <taxon>Hymenobacteraceae</taxon>
        <taxon>Hymenobacter</taxon>
    </lineage>
</organism>
<dbReference type="InterPro" id="IPR000595">
    <property type="entry name" value="cNMP-bd_dom"/>
</dbReference>
<dbReference type="Gene3D" id="2.60.120.10">
    <property type="entry name" value="Jelly Rolls"/>
    <property type="match status" value="1"/>
</dbReference>
<evidence type="ECO:0000313" key="6">
    <source>
        <dbReference type="EMBL" id="MBH8557988.1"/>
    </source>
</evidence>
<dbReference type="InterPro" id="IPR018490">
    <property type="entry name" value="cNMP-bd_dom_sf"/>
</dbReference>
<dbReference type="PANTHER" id="PTHR24567:SF74">
    <property type="entry name" value="HTH-TYPE TRANSCRIPTIONAL REGULATOR ARCR"/>
    <property type="match status" value="1"/>
</dbReference>
<sequence>MSQSYQKGQRIFHEGSPALGLHCVNQGKIKVTKASGEGKEQIVQLAKGGDVLGFQSVLTDTRYSTSAVALEDCVVCFIPRSDFFRVWQSNVQFSTSLMQMMARALGAAEVQMLHLAYKPVRERLAGALLLLARTFRKGDEAEIFSMSISREDLASLVGTAKETAIRLLSEFKEAGIIASRGSEVTILNIGELSQIAALYD</sequence>
<feature type="domain" description="HTH crp-type" evidence="5">
    <location>
        <begin position="118"/>
        <end position="190"/>
    </location>
</feature>
<dbReference type="Pfam" id="PF13545">
    <property type="entry name" value="HTH_Crp_2"/>
    <property type="match status" value="1"/>
</dbReference>
<dbReference type="Gene3D" id="1.10.10.10">
    <property type="entry name" value="Winged helix-like DNA-binding domain superfamily/Winged helix DNA-binding domain"/>
    <property type="match status" value="1"/>
</dbReference>
<dbReference type="SMART" id="SM00100">
    <property type="entry name" value="cNMP"/>
    <property type="match status" value="1"/>
</dbReference>
<evidence type="ECO:0000259" key="4">
    <source>
        <dbReference type="PROSITE" id="PS50042"/>
    </source>
</evidence>
<dbReference type="InterPro" id="IPR012318">
    <property type="entry name" value="HTH_CRP"/>
</dbReference>
<evidence type="ECO:0000256" key="3">
    <source>
        <dbReference type="ARBA" id="ARBA00023163"/>
    </source>
</evidence>
<dbReference type="PANTHER" id="PTHR24567">
    <property type="entry name" value="CRP FAMILY TRANSCRIPTIONAL REGULATORY PROTEIN"/>
    <property type="match status" value="1"/>
</dbReference>
<reference evidence="6 7" key="1">
    <citation type="submission" date="2020-12" db="EMBL/GenBank/DDBJ databases">
        <title>Hymenobacter sp.</title>
        <authorList>
            <person name="Kim M.K."/>
        </authorList>
    </citation>
    <scope>NUCLEOTIDE SEQUENCE [LARGE SCALE GENOMIC DNA]</scope>
    <source>
        <strain evidence="6 7">BT442</strain>
    </source>
</reference>
<feature type="domain" description="Cyclic nucleotide-binding" evidence="4">
    <location>
        <begin position="1"/>
        <end position="86"/>
    </location>
</feature>
<keyword evidence="1" id="KW-0805">Transcription regulation</keyword>
<dbReference type="SUPFAM" id="SSF46785">
    <property type="entry name" value="Winged helix' DNA-binding domain"/>
    <property type="match status" value="1"/>
</dbReference>
<keyword evidence="3" id="KW-0804">Transcription</keyword>
<dbReference type="EMBL" id="JAEDAE010000003">
    <property type="protein sequence ID" value="MBH8557988.1"/>
    <property type="molecule type" value="Genomic_DNA"/>
</dbReference>
<dbReference type="CDD" id="cd00038">
    <property type="entry name" value="CAP_ED"/>
    <property type="match status" value="1"/>
</dbReference>